<dbReference type="Proteomes" id="UP000192266">
    <property type="component" value="Unassembled WGS sequence"/>
</dbReference>
<evidence type="ECO:0000256" key="1">
    <source>
        <dbReference type="SAM" id="Phobius"/>
    </source>
</evidence>
<accession>A0A1W1UQ69</accession>
<feature type="transmembrane region" description="Helical" evidence="1">
    <location>
        <begin position="6"/>
        <end position="27"/>
    </location>
</feature>
<dbReference type="EMBL" id="FWWW01000038">
    <property type="protein sequence ID" value="SMB83210.1"/>
    <property type="molecule type" value="Genomic_DNA"/>
</dbReference>
<gene>
    <name evidence="2" type="ORF">SAMN00120144_4247</name>
</gene>
<dbReference type="AlphaFoldDB" id="A0A1W1UQ69"/>
<evidence type="ECO:0000313" key="3">
    <source>
        <dbReference type="Proteomes" id="UP000192266"/>
    </source>
</evidence>
<protein>
    <recommendedName>
        <fullName evidence="4">FeoB-associated Cys-rich membrane protein</fullName>
    </recommendedName>
</protein>
<reference evidence="2 3" key="1">
    <citation type="submission" date="2017-04" db="EMBL/GenBank/DDBJ databases">
        <authorList>
            <person name="Afonso C.L."/>
            <person name="Miller P.J."/>
            <person name="Scott M.A."/>
            <person name="Spackman E."/>
            <person name="Goraichik I."/>
            <person name="Dimitrov K.M."/>
            <person name="Suarez D.L."/>
            <person name="Swayne D.E."/>
        </authorList>
    </citation>
    <scope>NUCLEOTIDE SEQUENCE [LARGE SCALE GENOMIC DNA]</scope>
    <source>
        <strain evidence="2 3">DSM 11622</strain>
    </source>
</reference>
<evidence type="ECO:0000313" key="2">
    <source>
        <dbReference type="EMBL" id="SMB83210.1"/>
    </source>
</evidence>
<organism evidence="2 3">
    <name type="scientific">Hymenobacter roseosalivarius DSM 11622</name>
    <dbReference type="NCBI Taxonomy" id="645990"/>
    <lineage>
        <taxon>Bacteria</taxon>
        <taxon>Pseudomonadati</taxon>
        <taxon>Bacteroidota</taxon>
        <taxon>Cytophagia</taxon>
        <taxon>Cytophagales</taxon>
        <taxon>Hymenobacteraceae</taxon>
        <taxon>Hymenobacter</taxon>
    </lineage>
</organism>
<name>A0A1W1UQ69_9BACT</name>
<keyword evidence="1" id="KW-0812">Transmembrane</keyword>
<proteinExistence type="predicted"/>
<keyword evidence="1" id="KW-0472">Membrane</keyword>
<sequence length="71" mass="7668">MSVMLFQYFLIGVLFLAATFYVGRVFWRAFFSPGTTGCAKGCGGACGTIDVDRLQRTIEAAALKAEPLPSK</sequence>
<keyword evidence="3" id="KW-1185">Reference proteome</keyword>
<dbReference type="STRING" id="645990.SAMN00120144_4247"/>
<keyword evidence="1" id="KW-1133">Transmembrane helix</keyword>
<evidence type="ECO:0008006" key="4">
    <source>
        <dbReference type="Google" id="ProtNLM"/>
    </source>
</evidence>